<evidence type="ECO:0000313" key="2">
    <source>
        <dbReference type="EMBL" id="AFK34801.1"/>
    </source>
</evidence>
<dbReference type="GeneID" id="130723253"/>
<dbReference type="AlphaFoldDB" id="I3S3F9"/>
<dbReference type="KEGG" id="lja:130723253"/>
<evidence type="ECO:0000256" key="1">
    <source>
        <dbReference type="SAM" id="MobiDB-lite"/>
    </source>
</evidence>
<reference evidence="2" key="1">
    <citation type="submission" date="2012-05" db="EMBL/GenBank/DDBJ databases">
        <authorList>
            <person name="Krishnakumar V."/>
            <person name="Cheung F."/>
            <person name="Xiao Y."/>
            <person name="Chan A."/>
            <person name="Moskal W.A."/>
            <person name="Town C.D."/>
        </authorList>
    </citation>
    <scope>NUCLEOTIDE SEQUENCE</scope>
</reference>
<dbReference type="OrthoDB" id="1081388at2759"/>
<proteinExistence type="evidence at transcript level"/>
<feature type="compositionally biased region" description="Polar residues" evidence="1">
    <location>
        <begin position="86"/>
        <end position="105"/>
    </location>
</feature>
<organism evidence="2">
    <name type="scientific">Lotus japonicus</name>
    <name type="common">Lotus corniculatus var. japonicus</name>
    <dbReference type="NCBI Taxonomy" id="34305"/>
    <lineage>
        <taxon>Eukaryota</taxon>
        <taxon>Viridiplantae</taxon>
        <taxon>Streptophyta</taxon>
        <taxon>Embryophyta</taxon>
        <taxon>Tracheophyta</taxon>
        <taxon>Spermatophyta</taxon>
        <taxon>Magnoliopsida</taxon>
        <taxon>eudicotyledons</taxon>
        <taxon>Gunneridae</taxon>
        <taxon>Pentapetalae</taxon>
        <taxon>rosids</taxon>
        <taxon>fabids</taxon>
        <taxon>Fabales</taxon>
        <taxon>Fabaceae</taxon>
        <taxon>Papilionoideae</taxon>
        <taxon>50 kb inversion clade</taxon>
        <taxon>NPAAA clade</taxon>
        <taxon>Hologalegina</taxon>
        <taxon>robinioid clade</taxon>
        <taxon>Loteae</taxon>
        <taxon>Lotus</taxon>
    </lineage>
</organism>
<accession>I3S3F9</accession>
<name>I3S3F9_LOTJA</name>
<sequence length="119" mass="13600">MELEDDLYFADLSKEIALLLMDEHEDPLASYPADSLQVFPGAIQYPPPQFAFLYEQALRRDQSKGTGVFIPQATQPIRRKQRKGRYNNSYSANYQKQSQDTTIMASQAPPIKDSLKSRN</sequence>
<dbReference type="EMBL" id="BT135006">
    <property type="protein sequence ID" value="AFK34801.1"/>
    <property type="molecule type" value="mRNA"/>
</dbReference>
<feature type="region of interest" description="Disordered" evidence="1">
    <location>
        <begin position="75"/>
        <end position="119"/>
    </location>
</feature>
<dbReference type="PANTHER" id="PTHR34956">
    <property type="entry name" value="OS05G0397300 PROTEIN"/>
    <property type="match status" value="1"/>
</dbReference>
<dbReference type="PANTHER" id="PTHR34956:SF3">
    <property type="match status" value="1"/>
</dbReference>
<dbReference type="OMA" id="CAIHHPP"/>
<protein>
    <submittedName>
        <fullName evidence="2">Uncharacterized protein</fullName>
    </submittedName>
</protein>
<dbReference type="RefSeq" id="XP_057430212.1">
    <property type="nucleotide sequence ID" value="XM_057574229.1"/>
</dbReference>